<dbReference type="Proteomes" id="UP000823612">
    <property type="component" value="Unassembled WGS sequence"/>
</dbReference>
<name>A0A9D9DVD2_9BACT</name>
<reference evidence="2" key="2">
    <citation type="journal article" date="2021" name="PeerJ">
        <title>Extensive microbial diversity within the chicken gut microbiome revealed by metagenomics and culture.</title>
        <authorList>
            <person name="Gilroy R."/>
            <person name="Ravi A."/>
            <person name="Getino M."/>
            <person name="Pursley I."/>
            <person name="Horton D.L."/>
            <person name="Alikhan N.F."/>
            <person name="Baker D."/>
            <person name="Gharbi K."/>
            <person name="Hall N."/>
            <person name="Watson M."/>
            <person name="Adriaenssens E.M."/>
            <person name="Foster-Nyarko E."/>
            <person name="Jarju S."/>
            <person name="Secka A."/>
            <person name="Antonio M."/>
            <person name="Oren A."/>
            <person name="Chaudhuri R.R."/>
            <person name="La Ragione R."/>
            <person name="Hildebrand F."/>
            <person name="Pallen M.J."/>
        </authorList>
    </citation>
    <scope>NUCLEOTIDE SEQUENCE</scope>
    <source>
        <strain evidence="2">2889</strain>
    </source>
</reference>
<evidence type="ECO:0000256" key="1">
    <source>
        <dbReference type="SAM" id="Coils"/>
    </source>
</evidence>
<evidence type="ECO:0000313" key="3">
    <source>
        <dbReference type="Proteomes" id="UP000823612"/>
    </source>
</evidence>
<dbReference type="EMBL" id="JADIMZ010000162">
    <property type="protein sequence ID" value="MBO8433665.1"/>
    <property type="molecule type" value="Genomic_DNA"/>
</dbReference>
<sequence length="100" mass="11424">MDNLEVLVSGIEQKAVSLRGRLSGVEMENRQLKAKLQELQVSLEVYKQKVKELENKNSILKVSGSLNRNPGRQESQKARAFIDGMVKEIDRCLRLLDQQE</sequence>
<protein>
    <submittedName>
        <fullName evidence="2">Uncharacterized protein</fullName>
    </submittedName>
</protein>
<dbReference type="Gene3D" id="1.20.5.340">
    <property type="match status" value="1"/>
</dbReference>
<comment type="caution">
    <text evidence="2">The sequence shown here is derived from an EMBL/GenBank/DDBJ whole genome shotgun (WGS) entry which is preliminary data.</text>
</comment>
<reference evidence="2" key="1">
    <citation type="submission" date="2020-10" db="EMBL/GenBank/DDBJ databases">
        <authorList>
            <person name="Gilroy R."/>
        </authorList>
    </citation>
    <scope>NUCLEOTIDE SEQUENCE</scope>
    <source>
        <strain evidence="2">2889</strain>
    </source>
</reference>
<keyword evidence="1" id="KW-0175">Coiled coil</keyword>
<gene>
    <name evidence="2" type="ORF">IAB08_10305</name>
</gene>
<organism evidence="2 3">
    <name type="scientific">Candidatus Pullibacteroides excrementavium</name>
    <dbReference type="NCBI Taxonomy" id="2840905"/>
    <lineage>
        <taxon>Bacteria</taxon>
        <taxon>Pseudomonadati</taxon>
        <taxon>Bacteroidota</taxon>
        <taxon>Bacteroidia</taxon>
        <taxon>Bacteroidales</taxon>
        <taxon>Candidatus Pullibacteroides</taxon>
    </lineage>
</organism>
<proteinExistence type="predicted"/>
<feature type="coiled-coil region" evidence="1">
    <location>
        <begin position="22"/>
        <end position="63"/>
    </location>
</feature>
<evidence type="ECO:0000313" key="2">
    <source>
        <dbReference type="EMBL" id="MBO8433665.1"/>
    </source>
</evidence>
<dbReference type="AlphaFoldDB" id="A0A9D9DVD2"/>
<accession>A0A9D9DVD2</accession>